<organism evidence="1 2">
    <name type="scientific">Mycoplasma haemofelis (strain Langford 1)</name>
    <name type="common">Haemobartonella felis</name>
    <dbReference type="NCBI Taxonomy" id="941640"/>
    <lineage>
        <taxon>Bacteria</taxon>
        <taxon>Bacillati</taxon>
        <taxon>Mycoplasmatota</taxon>
        <taxon>Mollicutes</taxon>
        <taxon>Mycoplasmataceae</taxon>
        <taxon>Mycoplasma</taxon>
    </lineage>
</organism>
<dbReference type="HOGENOM" id="CLU_114919_1_0_14"/>
<dbReference type="KEGG" id="mha:HF1_01470"/>
<sequence length="220" mass="24376">MSSPAKSLFLAGGAGSVGLVTYGGYLTFKNEDSQVETSQSIWQVVSSKKEKFVLSTDTTSHDAEWEEISKGLVSNEDAKSALGVVAVTKDSLKVWCSKTKIENSEEGLLENYESWCTKNSNFGQLATLKKIALEEGDSQWDENVKKYPNKGDTSNTNYKLTDEKGTVKSEYTLKDKNELIDWCNKNLRSLYKENSPTTQAYMQWCVKEVVSSTNSSPSVG</sequence>
<dbReference type="OrthoDB" id="9825316at2"/>
<proteinExistence type="predicted"/>
<evidence type="ECO:0000313" key="2">
    <source>
        <dbReference type="Proteomes" id="UP000008637"/>
    </source>
</evidence>
<keyword evidence="2" id="KW-1185">Reference proteome</keyword>
<accession>E8ZKI9</accession>
<reference evidence="1 2" key="1">
    <citation type="journal article" date="2011" name="J. Bacteriol.">
        <title>Complete genome sequence of Mycoplasma haemofelis, a hemotropic mycoplasma.</title>
        <authorList>
            <person name="Barker E.N."/>
            <person name="Helps C.R."/>
            <person name="Peters I.R."/>
            <person name="Darby A.C."/>
            <person name="Radford A.D."/>
            <person name="Tasker S."/>
        </authorList>
    </citation>
    <scope>NUCLEOTIDE SEQUENCE [LARGE SCALE GENOMIC DNA]</scope>
    <source>
        <strain evidence="1 2">Langford 1</strain>
    </source>
</reference>
<protein>
    <submittedName>
        <fullName evidence="1">Uncharacterized protein</fullName>
    </submittedName>
</protein>
<dbReference type="EMBL" id="FR773153">
    <property type="protein sequence ID" value="CBY92155.1"/>
    <property type="molecule type" value="Genomic_DNA"/>
</dbReference>
<dbReference type="AlphaFoldDB" id="E8ZKI9"/>
<name>E8ZKI9_MYCHL</name>
<evidence type="ECO:0000313" key="1">
    <source>
        <dbReference type="EMBL" id="CBY92155.1"/>
    </source>
</evidence>
<gene>
    <name evidence="1" type="ordered locus">HF1_01470</name>
</gene>
<dbReference type="Proteomes" id="UP000008637">
    <property type="component" value="Chromosome"/>
</dbReference>